<reference evidence="2 3" key="1">
    <citation type="submission" date="2018-10" db="EMBL/GenBank/DDBJ databases">
        <title>Fifty Aureobasidium pullulans genomes reveal a recombining polyextremotolerant generalist.</title>
        <authorList>
            <person name="Gostincar C."/>
            <person name="Turk M."/>
            <person name="Zajc J."/>
            <person name="Gunde-Cimerman N."/>
        </authorList>
    </citation>
    <scope>NUCLEOTIDE SEQUENCE [LARGE SCALE GENOMIC DNA]</scope>
    <source>
        <strain evidence="2 3">EXF-6604</strain>
    </source>
</reference>
<organism evidence="2 3">
    <name type="scientific">Aureobasidium pullulans</name>
    <name type="common">Black yeast</name>
    <name type="synonym">Pullularia pullulans</name>
    <dbReference type="NCBI Taxonomy" id="5580"/>
    <lineage>
        <taxon>Eukaryota</taxon>
        <taxon>Fungi</taxon>
        <taxon>Dikarya</taxon>
        <taxon>Ascomycota</taxon>
        <taxon>Pezizomycotina</taxon>
        <taxon>Dothideomycetes</taxon>
        <taxon>Dothideomycetidae</taxon>
        <taxon>Dothideales</taxon>
        <taxon>Saccotheciaceae</taxon>
        <taxon>Aureobasidium</taxon>
    </lineage>
</organism>
<dbReference type="GO" id="GO:0005657">
    <property type="term" value="C:replication fork"/>
    <property type="evidence" value="ECO:0007669"/>
    <property type="project" value="InterPro"/>
</dbReference>
<dbReference type="EMBL" id="QZBD01000805">
    <property type="protein sequence ID" value="THY05209.1"/>
    <property type="molecule type" value="Genomic_DNA"/>
</dbReference>
<proteinExistence type="predicted"/>
<feature type="region of interest" description="Disordered" evidence="1">
    <location>
        <begin position="54"/>
        <end position="99"/>
    </location>
</feature>
<dbReference type="PANTHER" id="PTHR46644">
    <property type="entry name" value="DNA REPAIR PROTEIN XRCC2"/>
    <property type="match status" value="1"/>
</dbReference>
<dbReference type="GO" id="GO:0000400">
    <property type="term" value="F:four-way junction DNA binding"/>
    <property type="evidence" value="ECO:0007669"/>
    <property type="project" value="TreeGrafter"/>
</dbReference>
<evidence type="ECO:0008006" key="4">
    <source>
        <dbReference type="Google" id="ProtNLM"/>
    </source>
</evidence>
<protein>
    <recommendedName>
        <fullName evidence="4">DNA recombination and repair protein Rad51-like C-terminal domain-containing protein</fullName>
    </recommendedName>
</protein>
<dbReference type="GO" id="GO:0005815">
    <property type="term" value="C:microtubule organizing center"/>
    <property type="evidence" value="ECO:0007669"/>
    <property type="project" value="TreeGrafter"/>
</dbReference>
<dbReference type="GO" id="GO:0033063">
    <property type="term" value="C:Rad51B-Rad51C-Rad51D-XRCC2 complex"/>
    <property type="evidence" value="ECO:0007669"/>
    <property type="project" value="InterPro"/>
</dbReference>
<evidence type="ECO:0000256" key="1">
    <source>
        <dbReference type="SAM" id="MobiDB-lite"/>
    </source>
</evidence>
<dbReference type="GO" id="GO:0042148">
    <property type="term" value="P:DNA strand invasion"/>
    <property type="evidence" value="ECO:0007669"/>
    <property type="project" value="TreeGrafter"/>
</dbReference>
<dbReference type="PANTHER" id="PTHR46644:SF2">
    <property type="entry name" value="DNA REPAIR PROTEIN XRCC2"/>
    <property type="match status" value="1"/>
</dbReference>
<accession>A0A4S9JTU9</accession>
<sequence length="336" mass="36962">MSPVPKSGKTELFYWIIAQLVLGDLTGHVEQHHASVDDSTKDDTRDTGCQERIEQTETLENQTSNDETGPEATVSENERLEPLEDPQPNPGPNTHHPAHPTAIALLATSPISISRLSQTTLHRIQQLHPSIALTKAQELTHTALSNIHIFQPPSLRSLISTISTLPSYFLDPSNKSFDRKLAIVIDSASAYFWEDKYSVGERQGNVGKYPALAAVLKRVSGTLQAPIFFSTENISPVTTIKSTSGRAEPLALRPSLPPPWSTLPTLRLIISSPPVPGFDKDTDAQTAIRENKNRQRRVTEAGFEVSVNQYGNEGWMSNHPPQSFTLNITNPGVEII</sequence>
<dbReference type="AlphaFoldDB" id="A0A4S9JTU9"/>
<name>A0A4S9JTU9_AURPU</name>
<evidence type="ECO:0000313" key="2">
    <source>
        <dbReference type="EMBL" id="THY05209.1"/>
    </source>
</evidence>
<comment type="caution">
    <text evidence="2">The sequence shown here is derived from an EMBL/GenBank/DDBJ whole genome shotgun (WGS) entry which is preliminary data.</text>
</comment>
<dbReference type="InterPro" id="IPR030547">
    <property type="entry name" value="XRCC2"/>
</dbReference>
<dbReference type="GO" id="GO:0000724">
    <property type="term" value="P:double-strand break repair via homologous recombination"/>
    <property type="evidence" value="ECO:0007669"/>
    <property type="project" value="InterPro"/>
</dbReference>
<dbReference type="InterPro" id="IPR027417">
    <property type="entry name" value="P-loop_NTPase"/>
</dbReference>
<evidence type="ECO:0000313" key="3">
    <source>
        <dbReference type="Proteomes" id="UP000306584"/>
    </source>
</evidence>
<gene>
    <name evidence="2" type="ORF">D6D01_10024</name>
</gene>
<dbReference type="Gene3D" id="3.40.50.300">
    <property type="entry name" value="P-loop containing nucleotide triphosphate hydrolases"/>
    <property type="match status" value="1"/>
</dbReference>
<feature type="compositionally biased region" description="Polar residues" evidence="1">
    <location>
        <begin position="56"/>
        <end position="67"/>
    </location>
</feature>
<dbReference type="Proteomes" id="UP000306584">
    <property type="component" value="Unassembled WGS sequence"/>
</dbReference>